<sequence>MSDVFIPLYVNSDTIVNMYKIALIRFREIDVFADRKEIIINSNVPLSELTCGKISQGTAFVQVLQSFLNLTLQEIISCPITTFVKLYQLLTEYKLLKEITNIQTLKKSKIGDIIQISCRIYKSPQLKKLQQLINTIEIENILNPEVSSVGDNIDKNALLEYLKETYSSLQDNHCIEYISEPLFDNYKAIIHMENKYLNAYSQCLEGKYVTIIGKVNCMRTGTEETCMNLYEETSLNLMENKLLNFNNEKDTIIDDNTTYNLLEIIPIIIYI</sequence>
<protein>
    <submittedName>
        <fullName evidence="1">Uncharacterized protein</fullName>
    </submittedName>
</protein>
<keyword evidence="2" id="KW-1185">Reference proteome</keyword>
<evidence type="ECO:0000313" key="2">
    <source>
        <dbReference type="Proteomes" id="UP000627166"/>
    </source>
</evidence>
<accession>A0ABR8YN99</accession>
<organism evidence="1 2">
    <name type="scientific">Clostridium faecium</name>
    <dbReference type="NCBI Taxonomy" id="2762223"/>
    <lineage>
        <taxon>Bacteria</taxon>
        <taxon>Bacillati</taxon>
        <taxon>Bacillota</taxon>
        <taxon>Clostridia</taxon>
        <taxon>Eubacteriales</taxon>
        <taxon>Clostridiaceae</taxon>
        <taxon>Clostridium</taxon>
    </lineage>
</organism>
<dbReference type="EMBL" id="JACSQB010000010">
    <property type="protein sequence ID" value="MBD8045719.1"/>
    <property type="molecule type" value="Genomic_DNA"/>
</dbReference>
<reference evidence="1 2" key="1">
    <citation type="submission" date="2020-08" db="EMBL/GenBank/DDBJ databases">
        <title>A Genomic Blueprint of the Chicken Gut Microbiome.</title>
        <authorList>
            <person name="Gilroy R."/>
            <person name="Ravi A."/>
            <person name="Getino M."/>
            <person name="Pursley I."/>
            <person name="Horton D.L."/>
            <person name="Alikhan N.-F."/>
            <person name="Baker D."/>
            <person name="Gharbi K."/>
            <person name="Hall N."/>
            <person name="Watson M."/>
            <person name="Adriaenssens E.M."/>
            <person name="Foster-Nyarko E."/>
            <person name="Jarju S."/>
            <person name="Secka A."/>
            <person name="Antonio M."/>
            <person name="Oren A."/>
            <person name="Chaudhuri R."/>
            <person name="La Ragione R.M."/>
            <person name="Hildebrand F."/>
            <person name="Pallen M.J."/>
        </authorList>
    </citation>
    <scope>NUCLEOTIDE SEQUENCE [LARGE SCALE GENOMIC DNA]</scope>
    <source>
        <strain evidence="1 2">N37</strain>
    </source>
</reference>
<proteinExistence type="predicted"/>
<name>A0ABR8YN99_9CLOT</name>
<dbReference type="Proteomes" id="UP000627166">
    <property type="component" value="Unassembled WGS sequence"/>
</dbReference>
<gene>
    <name evidence="1" type="ORF">H9637_01445</name>
</gene>
<comment type="caution">
    <text evidence="1">The sequence shown here is derived from an EMBL/GenBank/DDBJ whole genome shotgun (WGS) entry which is preliminary data.</text>
</comment>
<dbReference type="RefSeq" id="WP_191738703.1">
    <property type="nucleotide sequence ID" value="NZ_JACSQB010000010.1"/>
</dbReference>
<evidence type="ECO:0000313" key="1">
    <source>
        <dbReference type="EMBL" id="MBD8045719.1"/>
    </source>
</evidence>